<dbReference type="PANTHER" id="PTHR10366">
    <property type="entry name" value="NAD DEPENDENT EPIMERASE/DEHYDRATASE"/>
    <property type="match status" value="1"/>
</dbReference>
<comment type="caution">
    <text evidence="4">The sequence shown here is derived from an EMBL/GenBank/DDBJ whole genome shotgun (WGS) entry which is preliminary data.</text>
</comment>
<comment type="similarity">
    <text evidence="2">Belongs to the NAD(P)-dependent epimerase/dehydratase family. Dihydroflavonol-4-reductase subfamily.</text>
</comment>
<accession>A0A4U6XCQ5</accession>
<protein>
    <submittedName>
        <fullName evidence="4">Uncharacterized oxidoreductase</fullName>
    </submittedName>
</protein>
<sequence>MSRSLVFITGATGFIGGHVVAQTLEAGYRVRLSVRKESQINSLKELFAGHEAELDFAVIPDFAKPGAFGQALQGAEHVFHLASPLPWKGSDFKTDYLGPAVEGTIALLDAAKATPTIKRVVVMSSVLSLIPLKAPESGQFTAKGKKKDSLSPCYSLPLSLSLSEGANPSIPVDPDMEFPSDPFANGGLKYHASKILAHRAVLEWVPENRPDFHVVTLNPAFVFGRNLHQKSHDQIDGTNAVLWQSLFSETPVVPMAPVDVRDVALAHLKALGLEIDEEHSVQEFLLSASKAAGWDWERVVSFARAKYPSLDIKLKGPYDEPPTVETKRAAELLGMQWRSMEDTMSSFLDQQVALRSQL</sequence>
<reference evidence="4 5" key="1">
    <citation type="journal article" date="2019" name="PLoS ONE">
        <title>Comparative genome analysis indicates high evolutionary potential of pathogenicity genes in Colletotrichum tanaceti.</title>
        <authorList>
            <person name="Lelwala R.V."/>
            <person name="Korhonen P.K."/>
            <person name="Young N.D."/>
            <person name="Scott J.B."/>
            <person name="Ades P.A."/>
            <person name="Gasser R.B."/>
            <person name="Taylor P.W.J."/>
        </authorList>
    </citation>
    <scope>NUCLEOTIDE SEQUENCE [LARGE SCALE GENOMIC DNA]</scope>
    <source>
        <strain evidence="4">BRIP57314</strain>
    </source>
</reference>
<keyword evidence="1" id="KW-0560">Oxidoreductase</keyword>
<organism evidence="4 5">
    <name type="scientific">Colletotrichum tanaceti</name>
    <dbReference type="NCBI Taxonomy" id="1306861"/>
    <lineage>
        <taxon>Eukaryota</taxon>
        <taxon>Fungi</taxon>
        <taxon>Dikarya</taxon>
        <taxon>Ascomycota</taxon>
        <taxon>Pezizomycotina</taxon>
        <taxon>Sordariomycetes</taxon>
        <taxon>Hypocreomycetidae</taxon>
        <taxon>Glomerellales</taxon>
        <taxon>Glomerellaceae</taxon>
        <taxon>Colletotrichum</taxon>
        <taxon>Colletotrichum destructivum species complex</taxon>
    </lineage>
</organism>
<dbReference type="InterPro" id="IPR050425">
    <property type="entry name" value="NAD(P)_dehydrat-like"/>
</dbReference>
<dbReference type="Pfam" id="PF01370">
    <property type="entry name" value="Epimerase"/>
    <property type="match status" value="1"/>
</dbReference>
<evidence type="ECO:0000256" key="1">
    <source>
        <dbReference type="ARBA" id="ARBA00023002"/>
    </source>
</evidence>
<dbReference type="OrthoDB" id="2735536at2759"/>
<gene>
    <name evidence="4" type="primary">SPAC513.07</name>
    <name evidence="4" type="ORF">CTA1_4323</name>
</gene>
<dbReference type="EMBL" id="PJEX01000182">
    <property type="protein sequence ID" value="TKW53530.1"/>
    <property type="molecule type" value="Genomic_DNA"/>
</dbReference>
<proteinExistence type="inferred from homology"/>
<feature type="domain" description="NAD-dependent epimerase/dehydratase" evidence="3">
    <location>
        <begin position="6"/>
        <end position="126"/>
    </location>
</feature>
<dbReference type="Proteomes" id="UP000310108">
    <property type="component" value="Unassembled WGS sequence"/>
</dbReference>
<evidence type="ECO:0000313" key="5">
    <source>
        <dbReference type="Proteomes" id="UP000310108"/>
    </source>
</evidence>
<dbReference type="InterPro" id="IPR001509">
    <property type="entry name" value="Epimerase_deHydtase"/>
</dbReference>
<dbReference type="SUPFAM" id="SSF51735">
    <property type="entry name" value="NAD(P)-binding Rossmann-fold domains"/>
    <property type="match status" value="1"/>
</dbReference>
<dbReference type="AlphaFoldDB" id="A0A4U6XCQ5"/>
<dbReference type="STRING" id="1306861.A0A4U6XCQ5"/>
<dbReference type="InterPro" id="IPR036291">
    <property type="entry name" value="NAD(P)-bd_dom_sf"/>
</dbReference>
<dbReference type="Gene3D" id="3.40.50.720">
    <property type="entry name" value="NAD(P)-binding Rossmann-like Domain"/>
    <property type="match status" value="1"/>
</dbReference>
<evidence type="ECO:0000256" key="2">
    <source>
        <dbReference type="ARBA" id="ARBA00023445"/>
    </source>
</evidence>
<evidence type="ECO:0000313" key="4">
    <source>
        <dbReference type="EMBL" id="TKW53530.1"/>
    </source>
</evidence>
<name>A0A4U6XCQ5_9PEZI</name>
<dbReference type="PANTHER" id="PTHR10366:SF812">
    <property type="entry name" value="VPS9 DOMAIN-CONTAINING PROTEIN"/>
    <property type="match status" value="1"/>
</dbReference>
<dbReference type="GO" id="GO:0016616">
    <property type="term" value="F:oxidoreductase activity, acting on the CH-OH group of donors, NAD or NADP as acceptor"/>
    <property type="evidence" value="ECO:0007669"/>
    <property type="project" value="TreeGrafter"/>
</dbReference>
<evidence type="ECO:0000259" key="3">
    <source>
        <dbReference type="Pfam" id="PF01370"/>
    </source>
</evidence>
<keyword evidence="5" id="KW-1185">Reference proteome</keyword>